<dbReference type="EMBL" id="FTNY01000007">
    <property type="protein sequence ID" value="SIS49824.1"/>
    <property type="molecule type" value="Genomic_DNA"/>
</dbReference>
<evidence type="ECO:0000313" key="4">
    <source>
        <dbReference type="EMBL" id="SIS49824.1"/>
    </source>
</evidence>
<organism evidence="4 5">
    <name type="scientific">Chryseobacterium shigense</name>
    <dbReference type="NCBI Taxonomy" id="297244"/>
    <lineage>
        <taxon>Bacteria</taxon>
        <taxon>Pseudomonadati</taxon>
        <taxon>Bacteroidota</taxon>
        <taxon>Flavobacteriia</taxon>
        <taxon>Flavobacteriales</taxon>
        <taxon>Weeksellaceae</taxon>
        <taxon>Chryseobacterium group</taxon>
        <taxon>Chryseobacterium</taxon>
    </lineage>
</organism>
<evidence type="ECO:0000259" key="3">
    <source>
        <dbReference type="Pfam" id="PF04909"/>
    </source>
</evidence>
<dbReference type="InterPro" id="IPR032465">
    <property type="entry name" value="ACMSD"/>
</dbReference>
<dbReference type="Pfam" id="PF04909">
    <property type="entry name" value="Amidohydro_2"/>
    <property type="match status" value="1"/>
</dbReference>
<keyword evidence="2" id="KW-1133">Transmembrane helix</keyword>
<dbReference type="Proteomes" id="UP000186373">
    <property type="component" value="Unassembled WGS sequence"/>
</dbReference>
<dbReference type="RefSeq" id="WP_076509942.1">
    <property type="nucleotide sequence ID" value="NZ_FTNY01000007.1"/>
</dbReference>
<reference evidence="5" key="1">
    <citation type="submission" date="2017-01" db="EMBL/GenBank/DDBJ databases">
        <authorList>
            <person name="Varghese N."/>
            <person name="Submissions S."/>
        </authorList>
    </citation>
    <scope>NUCLEOTIDE SEQUENCE [LARGE SCALE GENOMIC DNA]</scope>
    <source>
        <strain evidence="5">DSM 17126</strain>
    </source>
</reference>
<keyword evidence="5" id="KW-1185">Reference proteome</keyword>
<name>A0A1N7JKN4_9FLAO</name>
<dbReference type="InterPro" id="IPR032466">
    <property type="entry name" value="Metal_Hydrolase"/>
</dbReference>
<evidence type="ECO:0000256" key="2">
    <source>
        <dbReference type="SAM" id="Phobius"/>
    </source>
</evidence>
<feature type="transmembrane region" description="Helical" evidence="2">
    <location>
        <begin position="96"/>
        <end position="120"/>
    </location>
</feature>
<feature type="domain" description="Amidohydrolase-related" evidence="3">
    <location>
        <begin position="476"/>
        <end position="566"/>
    </location>
</feature>
<accession>A0A1N7JKN4</accession>
<dbReference type="Gene3D" id="3.20.20.140">
    <property type="entry name" value="Metal-dependent hydrolases"/>
    <property type="match status" value="1"/>
</dbReference>
<keyword evidence="2" id="KW-0812">Transmembrane</keyword>
<dbReference type="PANTHER" id="PTHR21240">
    <property type="entry name" value="2-AMINO-3-CARBOXYLMUCONATE-6-SEMIALDEHYDE DECARBOXYLASE"/>
    <property type="match status" value="1"/>
</dbReference>
<keyword evidence="2" id="KW-0472">Membrane</keyword>
<dbReference type="GO" id="GO:0016831">
    <property type="term" value="F:carboxy-lyase activity"/>
    <property type="evidence" value="ECO:0007669"/>
    <property type="project" value="InterPro"/>
</dbReference>
<dbReference type="AlphaFoldDB" id="A0A1N7JKN4"/>
<evidence type="ECO:0000313" key="5">
    <source>
        <dbReference type="Proteomes" id="UP000186373"/>
    </source>
</evidence>
<dbReference type="SUPFAM" id="SSF51556">
    <property type="entry name" value="Metallo-dependent hydrolases"/>
    <property type="match status" value="1"/>
</dbReference>
<sequence length="575" mass="67957">MSIPTLPETSLHAQNLPAEKRPPFINCHTHTFTGEHIPPFLGKKLLPLGLGFILTIKLIVGYFRWYYKVPAKWRYQRPYKKWQSFRFRIIWFLQKVPYITFPIGVILTLDTLLILFFGTLSDKFHGQPWLGYVEGFNTFMQRIFLLPPPEQVIIRFLIVLLLFIINKSGRNLVIFVAKSLFQFLRLLPGSETSAYLKRYISIGRFAFHQKQMTIFRMLEKQYPSDGRFVVLPMDMDYMEAGTPPSNYMNQLYELKALKRIKSKTCLPFVFADPRRIKEDRTYFDEIKNCIIKEDFRGIKTYPALGYYPFDKDLLPLMLWACENEIPVLNHCIKGTIYYRGNKKQEWNSHPVFSQSTGEKGKREPLRLYELSNSDFSTNFTHPLNYLCLLDEYYLKLLLEHYNDEALYSLFGYTKRDEPLKKNLSKLKICFGHFGGEDEWAKYMERDRYLSENGFTTPQGKGINFIPTALENSWRHNTWFAIIYSMMLQYPNVYADISYILHDDRIFPMLKSLLKKDSGISDRILYGSDFYVVRSQKSDKQMWADTAGRLTDHELELITRTNPRNFLYNKIHAYVE</sequence>
<feature type="transmembrane region" description="Helical" evidence="2">
    <location>
        <begin position="152"/>
        <end position="177"/>
    </location>
</feature>
<keyword evidence="1" id="KW-0456">Lyase</keyword>
<gene>
    <name evidence="4" type="ORF">SAMN05421639_10713</name>
</gene>
<proteinExistence type="predicted"/>
<protein>
    <submittedName>
        <fullName evidence="4">Amidohydrolase</fullName>
    </submittedName>
</protein>
<dbReference type="OrthoDB" id="1407586at2"/>
<keyword evidence="4" id="KW-0378">Hydrolase</keyword>
<feature type="transmembrane region" description="Helical" evidence="2">
    <location>
        <begin position="45"/>
        <end position="67"/>
    </location>
</feature>
<dbReference type="InterPro" id="IPR006680">
    <property type="entry name" value="Amidohydro-rel"/>
</dbReference>
<evidence type="ECO:0000256" key="1">
    <source>
        <dbReference type="ARBA" id="ARBA00023239"/>
    </source>
</evidence>
<dbReference type="GO" id="GO:0016787">
    <property type="term" value="F:hydrolase activity"/>
    <property type="evidence" value="ECO:0007669"/>
    <property type="project" value="UniProtKB-KW"/>
</dbReference>